<evidence type="ECO:0000313" key="2">
    <source>
        <dbReference type="EMBL" id="MFD1606145.1"/>
    </source>
</evidence>
<dbReference type="RefSeq" id="WP_379595527.1">
    <property type="nucleotide sequence ID" value="NZ_JBHUDE010000004.1"/>
</dbReference>
<accession>A0ABW4HLB8</accession>
<keyword evidence="1" id="KW-0812">Transmembrane</keyword>
<protein>
    <recommendedName>
        <fullName evidence="4">Zf-HC2 domain-containing protein</fullName>
    </recommendedName>
</protein>
<dbReference type="EMBL" id="JBHUDE010000004">
    <property type="protein sequence ID" value="MFD1606145.1"/>
    <property type="molecule type" value="Genomic_DNA"/>
</dbReference>
<feature type="transmembrane region" description="Helical" evidence="1">
    <location>
        <begin position="111"/>
        <end position="131"/>
    </location>
</feature>
<dbReference type="Proteomes" id="UP001597221">
    <property type="component" value="Unassembled WGS sequence"/>
</dbReference>
<keyword evidence="1" id="KW-1133">Transmembrane helix</keyword>
<evidence type="ECO:0000256" key="1">
    <source>
        <dbReference type="SAM" id="Phobius"/>
    </source>
</evidence>
<evidence type="ECO:0000313" key="3">
    <source>
        <dbReference type="Proteomes" id="UP001597221"/>
    </source>
</evidence>
<sequence length="161" mass="18746">MDSFKKIHLLSQELIPLINDLEEEPKQIILEHIKDCGDCRKLHESAVEFDESMPKQDFSEGVELKPLKKLVQFNTGLKLLLVTVRALILFYIFYSSFSYYGESAPLLMGQFYSGIILFYVPAAIFLLVFTFTFFNKKWFWTSLVADLVIIFLLDNIVELFL</sequence>
<feature type="transmembrane region" description="Helical" evidence="1">
    <location>
        <begin position="138"/>
        <end position="157"/>
    </location>
</feature>
<reference evidence="3" key="1">
    <citation type="journal article" date="2019" name="Int. J. Syst. Evol. Microbiol.">
        <title>The Global Catalogue of Microorganisms (GCM) 10K type strain sequencing project: providing services to taxonomists for standard genome sequencing and annotation.</title>
        <authorList>
            <consortium name="The Broad Institute Genomics Platform"/>
            <consortium name="The Broad Institute Genome Sequencing Center for Infectious Disease"/>
            <person name="Wu L."/>
            <person name="Ma J."/>
        </authorList>
    </citation>
    <scope>NUCLEOTIDE SEQUENCE [LARGE SCALE GENOMIC DNA]</scope>
    <source>
        <strain evidence="3">CGMCC 1.12376</strain>
    </source>
</reference>
<keyword evidence="3" id="KW-1185">Reference proteome</keyword>
<proteinExistence type="predicted"/>
<comment type="caution">
    <text evidence="2">The sequence shown here is derived from an EMBL/GenBank/DDBJ whole genome shotgun (WGS) entry which is preliminary data.</text>
</comment>
<keyword evidence="1" id="KW-0472">Membrane</keyword>
<organism evidence="2 3">
    <name type="scientific">Oceanobacillus luteolus</name>
    <dbReference type="NCBI Taxonomy" id="1274358"/>
    <lineage>
        <taxon>Bacteria</taxon>
        <taxon>Bacillati</taxon>
        <taxon>Bacillota</taxon>
        <taxon>Bacilli</taxon>
        <taxon>Bacillales</taxon>
        <taxon>Bacillaceae</taxon>
        <taxon>Oceanobacillus</taxon>
    </lineage>
</organism>
<gene>
    <name evidence="2" type="ORF">ACFSBH_00475</name>
</gene>
<name>A0ABW4HLB8_9BACI</name>
<feature type="transmembrane region" description="Helical" evidence="1">
    <location>
        <begin position="79"/>
        <end position="99"/>
    </location>
</feature>
<evidence type="ECO:0008006" key="4">
    <source>
        <dbReference type="Google" id="ProtNLM"/>
    </source>
</evidence>